<accession>A0A8S2P9N5</accession>
<feature type="domain" description="GP-PDE" evidence="1">
    <location>
        <begin position="21"/>
        <end position="254"/>
    </location>
</feature>
<reference evidence="3" key="1">
    <citation type="submission" date="2021-02" db="EMBL/GenBank/DDBJ databases">
        <authorList>
            <person name="Nowell W R."/>
        </authorList>
    </citation>
    <scope>NUCLEOTIDE SEQUENCE</scope>
</reference>
<gene>
    <name evidence="2" type="ORF">OVA965_LOCUS25345</name>
    <name evidence="3" type="ORF">TMI583_LOCUS26073</name>
</gene>
<protein>
    <recommendedName>
        <fullName evidence="1">GP-PDE domain-containing protein</fullName>
    </recommendedName>
</protein>
<comment type="caution">
    <text evidence="3">The sequence shown here is derived from an EMBL/GenBank/DDBJ whole genome shotgun (WGS) entry which is preliminary data.</text>
</comment>
<dbReference type="InterPro" id="IPR030395">
    <property type="entry name" value="GP_PDE_dom"/>
</dbReference>
<name>A0A8S2P9N5_9BILA</name>
<dbReference type="EMBL" id="CAJOBA010037233">
    <property type="protein sequence ID" value="CAF4038378.1"/>
    <property type="molecule type" value="Genomic_DNA"/>
</dbReference>
<dbReference type="CDD" id="cd08556">
    <property type="entry name" value="GDPD"/>
    <property type="match status" value="1"/>
</dbReference>
<dbReference type="PANTHER" id="PTHR46211">
    <property type="entry name" value="GLYCEROPHOSPHORYL DIESTER PHOSPHODIESTERASE"/>
    <property type="match status" value="1"/>
</dbReference>
<dbReference type="Pfam" id="PF03009">
    <property type="entry name" value="GDPD"/>
    <property type="match status" value="1"/>
</dbReference>
<dbReference type="PANTHER" id="PTHR46211:SF14">
    <property type="entry name" value="GLYCEROPHOSPHODIESTER PHOSPHODIESTERASE"/>
    <property type="match status" value="1"/>
</dbReference>
<dbReference type="Proteomes" id="UP000677228">
    <property type="component" value="Unassembled WGS sequence"/>
</dbReference>
<dbReference type="AlphaFoldDB" id="A0A8S2P9N5"/>
<dbReference type="GO" id="GO:0008081">
    <property type="term" value="F:phosphoric diester hydrolase activity"/>
    <property type="evidence" value="ECO:0007669"/>
    <property type="project" value="InterPro"/>
</dbReference>
<dbReference type="InterPro" id="IPR017946">
    <property type="entry name" value="PLC-like_Pdiesterase_TIM-brl"/>
</dbReference>
<dbReference type="EMBL" id="CAJNOK010015685">
    <property type="protein sequence ID" value="CAF1230323.1"/>
    <property type="molecule type" value="Genomic_DNA"/>
</dbReference>
<evidence type="ECO:0000259" key="1">
    <source>
        <dbReference type="PROSITE" id="PS51704"/>
    </source>
</evidence>
<proteinExistence type="predicted"/>
<evidence type="ECO:0000313" key="3">
    <source>
        <dbReference type="EMBL" id="CAF4038378.1"/>
    </source>
</evidence>
<sequence length="262" mass="29885">MLVSKLSTRFPVFGWLPLTHSAHGSHRGGRHWGRENTHATYCKAVYEAKTNILEIDIWQTQDEHLVLNHDGVVNGVSIPTASLKDLQLADKELVTLNQILDEFTSVKELTFFFDMKHERAIPKTFATIEKYSIHNRVMFGAVDYQINQAVKNLKPPDIPLCADVQTMMKIAYIYESTGTFNEALVKNHDIVGIFVEKNTLSILKEDLFKLFHQYEKPIALVGGELDNPQIIKDMIRYGADILFSDRPDVLRQTLDSVAQEKK</sequence>
<dbReference type="Gene3D" id="3.20.20.190">
    <property type="entry name" value="Phosphatidylinositol (PI) phosphodiesterase"/>
    <property type="match status" value="1"/>
</dbReference>
<evidence type="ECO:0000313" key="4">
    <source>
        <dbReference type="Proteomes" id="UP000682733"/>
    </source>
</evidence>
<organism evidence="3 4">
    <name type="scientific">Didymodactylos carnosus</name>
    <dbReference type="NCBI Taxonomy" id="1234261"/>
    <lineage>
        <taxon>Eukaryota</taxon>
        <taxon>Metazoa</taxon>
        <taxon>Spiralia</taxon>
        <taxon>Gnathifera</taxon>
        <taxon>Rotifera</taxon>
        <taxon>Eurotatoria</taxon>
        <taxon>Bdelloidea</taxon>
        <taxon>Philodinida</taxon>
        <taxon>Philodinidae</taxon>
        <taxon>Didymodactylos</taxon>
    </lineage>
</organism>
<dbReference type="Proteomes" id="UP000682733">
    <property type="component" value="Unassembled WGS sequence"/>
</dbReference>
<dbReference type="GO" id="GO:0006629">
    <property type="term" value="P:lipid metabolic process"/>
    <property type="evidence" value="ECO:0007669"/>
    <property type="project" value="InterPro"/>
</dbReference>
<dbReference type="SUPFAM" id="SSF51695">
    <property type="entry name" value="PLC-like phosphodiesterases"/>
    <property type="match status" value="1"/>
</dbReference>
<evidence type="ECO:0000313" key="2">
    <source>
        <dbReference type="EMBL" id="CAF1230323.1"/>
    </source>
</evidence>
<dbReference type="PROSITE" id="PS51704">
    <property type="entry name" value="GP_PDE"/>
    <property type="match status" value="1"/>
</dbReference>